<dbReference type="PRINTS" id="PR00757">
    <property type="entry name" value="AMINEOXDASEF"/>
</dbReference>
<dbReference type="PANTHER" id="PTHR10742">
    <property type="entry name" value="FLAVIN MONOAMINE OXIDASE"/>
    <property type="match status" value="1"/>
</dbReference>
<dbReference type="AlphaFoldDB" id="A0A0F0KTQ5"/>
<dbReference type="Pfam" id="PF00324">
    <property type="entry name" value="AA_permease"/>
    <property type="match status" value="1"/>
</dbReference>
<feature type="transmembrane region" description="Helical" evidence="8">
    <location>
        <begin position="21"/>
        <end position="41"/>
    </location>
</feature>
<dbReference type="PATRIC" id="fig|582680.7.peg.1812"/>
<keyword evidence="5 11" id="KW-0560">Oxidoreductase</keyword>
<dbReference type="PANTHER" id="PTHR10742:SF410">
    <property type="entry name" value="LYSINE-SPECIFIC HISTONE DEMETHYLASE 2"/>
    <property type="match status" value="1"/>
</dbReference>
<evidence type="ECO:0000256" key="4">
    <source>
        <dbReference type="ARBA" id="ARBA00022989"/>
    </source>
</evidence>
<dbReference type="GO" id="GO:0050232">
    <property type="term" value="F:putrescine oxidase activity"/>
    <property type="evidence" value="ECO:0007669"/>
    <property type="project" value="UniProtKB-EC"/>
</dbReference>
<organism evidence="11 12">
    <name type="scientific">Microbacterium azadirachtae</name>
    <dbReference type="NCBI Taxonomy" id="582680"/>
    <lineage>
        <taxon>Bacteria</taxon>
        <taxon>Bacillati</taxon>
        <taxon>Actinomycetota</taxon>
        <taxon>Actinomycetes</taxon>
        <taxon>Micrococcales</taxon>
        <taxon>Microbacteriaceae</taxon>
        <taxon>Microbacterium</taxon>
    </lineage>
</organism>
<comment type="caution">
    <text evidence="11">The sequence shown here is derived from an EMBL/GenBank/DDBJ whole genome shotgun (WGS) entry which is preliminary data.</text>
</comment>
<evidence type="ECO:0000313" key="11">
    <source>
        <dbReference type="EMBL" id="KJL24277.1"/>
    </source>
</evidence>
<feature type="domain" description="Amino acid permease/ SLC12A" evidence="9">
    <location>
        <begin position="1"/>
        <end position="216"/>
    </location>
</feature>
<dbReference type="InterPro" id="IPR001613">
    <property type="entry name" value="Flavin_amine_oxidase"/>
</dbReference>
<feature type="binding site" evidence="7">
    <location>
        <position position="546"/>
    </location>
    <ligand>
        <name>substrate</name>
    </ligand>
</feature>
<dbReference type="Proteomes" id="UP000033448">
    <property type="component" value="Unassembled WGS sequence"/>
</dbReference>
<gene>
    <name evidence="11" type="primary">puo_1</name>
    <name evidence="11" type="ORF">RL72_01768</name>
</gene>
<dbReference type="InterPro" id="IPR004841">
    <property type="entry name" value="AA-permease/SLC12A_dom"/>
</dbReference>
<evidence type="ECO:0000256" key="7">
    <source>
        <dbReference type="PIRSR" id="PIRSR601613-1"/>
    </source>
</evidence>
<dbReference type="PROSITE" id="PS51257">
    <property type="entry name" value="PROKAR_LIPOPROTEIN"/>
    <property type="match status" value="1"/>
</dbReference>
<dbReference type="InterPro" id="IPR002937">
    <property type="entry name" value="Amino_oxidase"/>
</dbReference>
<feature type="domain" description="Amine oxidase" evidence="10">
    <location>
        <begin position="237"/>
        <end position="653"/>
    </location>
</feature>
<accession>A0A0F0KTQ5</accession>
<dbReference type="Gene3D" id="3.90.660.10">
    <property type="match status" value="1"/>
</dbReference>
<evidence type="ECO:0000259" key="10">
    <source>
        <dbReference type="Pfam" id="PF01593"/>
    </source>
</evidence>
<dbReference type="InterPro" id="IPR036188">
    <property type="entry name" value="FAD/NAD-bd_sf"/>
</dbReference>
<comment type="subcellular location">
    <subcellularLocation>
        <location evidence="2">Membrane</location>
        <topology evidence="2">Multi-pass membrane protein</topology>
    </subcellularLocation>
</comment>
<dbReference type="EC" id="1.4.3.10" evidence="11"/>
<feature type="transmembrane region" description="Helical" evidence="8">
    <location>
        <begin position="61"/>
        <end position="78"/>
    </location>
</feature>
<keyword evidence="6 8" id="KW-0472">Membrane</keyword>
<evidence type="ECO:0000256" key="5">
    <source>
        <dbReference type="ARBA" id="ARBA00023002"/>
    </source>
</evidence>
<evidence type="ECO:0000256" key="2">
    <source>
        <dbReference type="ARBA" id="ARBA00004141"/>
    </source>
</evidence>
<sequence>MMWVSLRGVQIGERMQQVLLAIQYLAMAAFVIGCLVGYFTGNAPKPPAPALDWFNPLLADGHGMVQAVLLALFIYWGWDTCLALTEETRDPRRTPGRAATLSTVILLITYVAVTVVTMMYAGIGDTGTGLANADHADDVFSGLAGMALGPMGWFLVVAVAVSALSSSQTTILPTARGTFAMGIYKALPKRFAALHPVTQTPTFSTLLIGVVAILYYAGMNLVSTSVLSDSVVIGAGIAGITTARLLRQAGQNVVILEARDRIGGRMWTDRDAGFPVDRGASWIHGLIGNPLTPLVESLNIRTLEFTVGAYQAGGRPISNFDANNEPLDTRRTDAWLEDASMADELLADAIAASAPGTNYAHAVERAVAAFDADAARKRQVHEFLHHRTEEQCGAESSEVDAHGLDEDIIEGDEVVFPDGYDTLPRMLAEGLDIRLGRVAKTIERTTAGVRVRTESESFDAAHVVVTVPLGVLKAGDIDFDPPLPETITAAIERIGMGVFNKIFLRFPERFWADGVYAIRQLGSPSHPWHSWYDVSEISGEPMLLTFAGGAWGREIESMDDEDIVDSVVTSLRRMYGDAVPSPVAHWITRWGADEFSRGSYSYIAVGASHDDHDAIAEPVADVLHFAGEATYGAEPATVHGALLSGHRAAERILGRTVPLKTLPGTQHAPR</sequence>
<evidence type="ECO:0000256" key="1">
    <source>
        <dbReference type="ARBA" id="ARBA00001974"/>
    </source>
</evidence>
<dbReference type="GO" id="GO:0055085">
    <property type="term" value="P:transmembrane transport"/>
    <property type="evidence" value="ECO:0007669"/>
    <property type="project" value="InterPro"/>
</dbReference>
<evidence type="ECO:0000313" key="12">
    <source>
        <dbReference type="Proteomes" id="UP000033448"/>
    </source>
</evidence>
<dbReference type="EMBL" id="JYIT01000074">
    <property type="protein sequence ID" value="KJL24277.1"/>
    <property type="molecule type" value="Genomic_DNA"/>
</dbReference>
<evidence type="ECO:0000256" key="8">
    <source>
        <dbReference type="SAM" id="Phobius"/>
    </source>
</evidence>
<evidence type="ECO:0000259" key="9">
    <source>
        <dbReference type="Pfam" id="PF00324"/>
    </source>
</evidence>
<keyword evidence="12" id="KW-1185">Reference proteome</keyword>
<feature type="transmembrane region" description="Helical" evidence="8">
    <location>
        <begin position="99"/>
        <end position="123"/>
    </location>
</feature>
<dbReference type="Pfam" id="PF01593">
    <property type="entry name" value="Amino_oxidase"/>
    <property type="match status" value="1"/>
</dbReference>
<evidence type="ECO:0000256" key="3">
    <source>
        <dbReference type="ARBA" id="ARBA00022692"/>
    </source>
</evidence>
<reference evidence="11 12" key="1">
    <citation type="submission" date="2015-02" db="EMBL/GenBank/DDBJ databases">
        <title>Draft genome sequences of ten Microbacterium spp. with emphasis on heavy metal contaminated environments.</title>
        <authorList>
            <person name="Corretto E."/>
        </authorList>
    </citation>
    <scope>NUCLEOTIDE SEQUENCE [LARGE SCALE GENOMIC DNA]</scope>
    <source>
        <strain evidence="11 12">DSM 23848</strain>
    </source>
</reference>
<feature type="transmembrane region" description="Helical" evidence="8">
    <location>
        <begin position="191"/>
        <end position="217"/>
    </location>
</feature>
<dbReference type="Gene3D" id="3.50.50.60">
    <property type="entry name" value="FAD/NAD(P)-binding domain"/>
    <property type="match status" value="1"/>
</dbReference>
<proteinExistence type="predicted"/>
<dbReference type="GO" id="GO:0016020">
    <property type="term" value="C:membrane"/>
    <property type="evidence" value="ECO:0007669"/>
    <property type="project" value="UniProtKB-SubCell"/>
</dbReference>
<name>A0A0F0KTQ5_9MICO</name>
<dbReference type="SUPFAM" id="SSF51905">
    <property type="entry name" value="FAD/NAD(P)-binding domain"/>
    <property type="match status" value="1"/>
</dbReference>
<keyword evidence="3 8" id="KW-0812">Transmembrane</keyword>
<comment type="cofactor">
    <cofactor evidence="1">
        <name>FAD</name>
        <dbReference type="ChEBI" id="CHEBI:57692"/>
    </cofactor>
</comment>
<feature type="binding site" evidence="7">
    <location>
        <begin position="257"/>
        <end position="258"/>
    </location>
    <ligand>
        <name>FAD</name>
        <dbReference type="ChEBI" id="CHEBI:57692"/>
    </ligand>
</feature>
<dbReference type="SUPFAM" id="SSF54373">
    <property type="entry name" value="FAD-linked reductases, C-terminal domain"/>
    <property type="match status" value="1"/>
</dbReference>
<protein>
    <submittedName>
        <fullName evidence="11">Putrescine oxidase</fullName>
        <ecNumber evidence="11">1.4.3.10</ecNumber>
    </submittedName>
</protein>
<evidence type="ECO:0000256" key="6">
    <source>
        <dbReference type="ARBA" id="ARBA00023136"/>
    </source>
</evidence>
<dbReference type="InterPro" id="IPR050281">
    <property type="entry name" value="Flavin_monoamine_oxidase"/>
</dbReference>
<keyword evidence="4 8" id="KW-1133">Transmembrane helix</keyword>
<feature type="transmembrane region" description="Helical" evidence="8">
    <location>
        <begin position="143"/>
        <end position="164"/>
    </location>
</feature>